<gene>
    <name evidence="1" type="ORF">Ga0080574_TMP443</name>
</gene>
<proteinExistence type="predicted"/>
<keyword evidence="1" id="KW-0614">Plasmid</keyword>
<protein>
    <submittedName>
        <fullName evidence="1">Uncharacterized protein</fullName>
    </submittedName>
</protein>
<accession>A0A1P8UN26</accession>
<evidence type="ECO:0000313" key="2">
    <source>
        <dbReference type="Proteomes" id="UP000187059"/>
    </source>
</evidence>
<name>A0A1P8UN26_9RHOB</name>
<dbReference type="KEGG" id="paby:Ga0080574_TMP443"/>
<dbReference type="Proteomes" id="UP000187059">
    <property type="component" value="Plasmid pPABY1"/>
</dbReference>
<geneLocation type="plasmid" evidence="2">
    <name>ppaby1</name>
</geneLocation>
<reference evidence="1 2" key="1">
    <citation type="submission" date="2016-04" db="EMBL/GenBank/DDBJ databases">
        <title>Deep-sea bacteria in the southern Pacific.</title>
        <authorList>
            <person name="Tang K."/>
        </authorList>
    </citation>
    <scope>NUCLEOTIDE SEQUENCE [LARGE SCALE GENOMIC DNA]</scope>
    <source>
        <strain evidence="1 2">JLT2014</strain>
        <plasmid evidence="2">ppaby1</plasmid>
    </source>
</reference>
<organism evidence="1 2">
    <name type="scientific">Salipiger abyssi</name>
    <dbReference type="NCBI Taxonomy" id="1250539"/>
    <lineage>
        <taxon>Bacteria</taxon>
        <taxon>Pseudomonadati</taxon>
        <taxon>Pseudomonadota</taxon>
        <taxon>Alphaproteobacteria</taxon>
        <taxon>Rhodobacterales</taxon>
        <taxon>Roseobacteraceae</taxon>
        <taxon>Salipiger</taxon>
    </lineage>
</organism>
<dbReference type="AlphaFoldDB" id="A0A1P8UN26"/>
<keyword evidence="2" id="KW-1185">Reference proteome</keyword>
<sequence length="45" mass="5140">MLLDLFSPRQRILYNLRNRALPFQEGLLNRVNGMTVHSVPGCDAL</sequence>
<dbReference type="EMBL" id="CP015091">
    <property type="protein sequence ID" value="APZ50777.1"/>
    <property type="molecule type" value="Genomic_DNA"/>
</dbReference>
<evidence type="ECO:0000313" key="1">
    <source>
        <dbReference type="EMBL" id="APZ50777.1"/>
    </source>
</evidence>